<evidence type="ECO:0000256" key="1">
    <source>
        <dbReference type="ARBA" id="ARBA00005836"/>
    </source>
</evidence>
<keyword evidence="6" id="KW-1185">Reference proteome</keyword>
<protein>
    <submittedName>
        <fullName evidence="5">Microcin-processing peptidase</fullName>
    </submittedName>
</protein>
<comment type="caution">
    <text evidence="5">The sequence shown here is derived from an EMBL/GenBank/DDBJ whole genome shotgun (WGS) entry which is preliminary data.</text>
</comment>
<reference evidence="5" key="1">
    <citation type="journal article" date="2014" name="Int. J. Syst. Evol. Microbiol.">
        <title>Complete genome sequence of Corynebacterium casei LMG S-19264T (=DSM 44701T), isolated from a smear-ripened cheese.</title>
        <authorList>
            <consortium name="US DOE Joint Genome Institute (JGI-PGF)"/>
            <person name="Walter F."/>
            <person name="Albersmeier A."/>
            <person name="Kalinowski J."/>
            <person name="Ruckert C."/>
        </authorList>
    </citation>
    <scope>NUCLEOTIDE SEQUENCE</scope>
    <source>
        <strain evidence="5">KCTC 32501</strain>
    </source>
</reference>
<dbReference type="InterPro" id="IPR045570">
    <property type="entry name" value="Metalloprtase-TldD/E_cen_dom"/>
</dbReference>
<accession>A0A8J3FZJ0</accession>
<dbReference type="SUPFAM" id="SSF111283">
    <property type="entry name" value="Putative modulator of DNA gyrase, PmbA/TldD"/>
    <property type="match status" value="1"/>
</dbReference>
<dbReference type="PANTHER" id="PTHR43421:SF1">
    <property type="entry name" value="METALLOPROTEASE PMBA"/>
    <property type="match status" value="1"/>
</dbReference>
<name>A0A8J3FZJ0_9BURK</name>
<dbReference type="Proteomes" id="UP000614287">
    <property type="component" value="Unassembled WGS sequence"/>
</dbReference>
<gene>
    <name evidence="5" type="ORF">GCM10009007_07180</name>
</gene>
<dbReference type="Pfam" id="PF19289">
    <property type="entry name" value="PmbA_TldD_3rd"/>
    <property type="match status" value="1"/>
</dbReference>
<dbReference type="InterPro" id="IPR045569">
    <property type="entry name" value="Metalloprtase-TldD/E_C"/>
</dbReference>
<dbReference type="InterPro" id="IPR002510">
    <property type="entry name" value="Metalloprtase-TldD/E_N"/>
</dbReference>
<feature type="domain" description="Metalloprotease TldD/E C-terminal" evidence="3">
    <location>
        <begin position="240"/>
        <end position="451"/>
    </location>
</feature>
<dbReference type="EMBL" id="BMZG01000003">
    <property type="protein sequence ID" value="GHA68964.1"/>
    <property type="molecule type" value="Genomic_DNA"/>
</dbReference>
<dbReference type="GO" id="GO:0006508">
    <property type="term" value="P:proteolysis"/>
    <property type="evidence" value="ECO:0007669"/>
    <property type="project" value="InterPro"/>
</dbReference>
<evidence type="ECO:0000313" key="5">
    <source>
        <dbReference type="EMBL" id="GHA68964.1"/>
    </source>
</evidence>
<evidence type="ECO:0000313" key="6">
    <source>
        <dbReference type="Proteomes" id="UP000614287"/>
    </source>
</evidence>
<dbReference type="Pfam" id="PF01523">
    <property type="entry name" value="PmbA_TldD_1st"/>
    <property type="match status" value="1"/>
</dbReference>
<dbReference type="RefSeq" id="WP_189491716.1">
    <property type="nucleotide sequence ID" value="NZ_BMZG01000003.1"/>
</dbReference>
<evidence type="ECO:0000259" key="2">
    <source>
        <dbReference type="Pfam" id="PF01523"/>
    </source>
</evidence>
<dbReference type="GO" id="GO:0008237">
    <property type="term" value="F:metallopeptidase activity"/>
    <property type="evidence" value="ECO:0007669"/>
    <property type="project" value="InterPro"/>
</dbReference>
<sequence length="451" mass="48220">MSVQFDYTRKQLETIAQQALELSKKVGGSASAVEVSESNGLSVGTRNGEVETVEHNRDKNLSVTVYVGKQRGHASTSDFSDAALASTVQAAYDIAKFTAADACAGLTEKKYLVDKKIAQQDLDLYHPWDLSTAAAIEIAKTAEAASFKANKYIKNSEGGSVCTSQGHFIAAASNGFMGGFAYSRHHLGAMPIAQKGREMERDAWFASHRVPAKLASPESIGEYAANRAAARLGARKISSRTCPVLFDAQLACGLVGNFTQAISGGALYRKTSFLLDALGGKVFPKHIDIVDDPFIKQGMGSAYFDDEGVATQRRTLIDQGVLQGYLLSMYTARKLKMQPTGNASGSHNLSLTSRKTRKTDDLGEMLRKLGTGLFVTELLGQGVNYVTGDYSRGVGGFWVENGVIVHPVSEVTIAGNLKDMFKNIVAVGSDTLVRGTKTTGSILIESMTVAG</sequence>
<reference evidence="5" key="2">
    <citation type="submission" date="2020-09" db="EMBL/GenBank/DDBJ databases">
        <authorList>
            <person name="Sun Q."/>
            <person name="Kim S."/>
        </authorList>
    </citation>
    <scope>NUCLEOTIDE SEQUENCE</scope>
    <source>
        <strain evidence="5">KCTC 32501</strain>
    </source>
</reference>
<feature type="domain" description="Metalloprotease TldD/E central" evidence="4">
    <location>
        <begin position="125"/>
        <end position="232"/>
    </location>
</feature>
<proteinExistence type="inferred from homology"/>
<dbReference type="Pfam" id="PF19290">
    <property type="entry name" value="PmbA_TldD_2nd"/>
    <property type="match status" value="1"/>
</dbReference>
<feature type="domain" description="Metalloprotease TldD/E N-terminal" evidence="2">
    <location>
        <begin position="34"/>
        <end position="95"/>
    </location>
</feature>
<comment type="similarity">
    <text evidence="1">Belongs to the peptidase U62 family.</text>
</comment>
<dbReference type="GO" id="GO:0005829">
    <property type="term" value="C:cytosol"/>
    <property type="evidence" value="ECO:0007669"/>
    <property type="project" value="TreeGrafter"/>
</dbReference>
<dbReference type="Gene3D" id="3.30.2290.10">
    <property type="entry name" value="PmbA/TldD superfamily"/>
    <property type="match status" value="1"/>
</dbReference>
<dbReference type="PANTHER" id="PTHR43421">
    <property type="entry name" value="METALLOPROTEASE PMBA"/>
    <property type="match status" value="1"/>
</dbReference>
<dbReference type="InterPro" id="IPR036059">
    <property type="entry name" value="TldD/PmbA_sf"/>
</dbReference>
<organism evidence="5 6">
    <name type="scientific">Formosimonas limnophila</name>
    <dbReference type="NCBI Taxonomy" id="1384487"/>
    <lineage>
        <taxon>Bacteria</taxon>
        <taxon>Pseudomonadati</taxon>
        <taxon>Pseudomonadota</taxon>
        <taxon>Betaproteobacteria</taxon>
        <taxon>Burkholderiales</taxon>
        <taxon>Burkholderiaceae</taxon>
        <taxon>Formosimonas</taxon>
    </lineage>
</organism>
<dbReference type="InterPro" id="IPR047657">
    <property type="entry name" value="PmbA"/>
</dbReference>
<dbReference type="InterPro" id="IPR035068">
    <property type="entry name" value="TldD/PmbA_N"/>
</dbReference>
<evidence type="ECO:0000259" key="4">
    <source>
        <dbReference type="Pfam" id="PF19290"/>
    </source>
</evidence>
<dbReference type="NCBIfam" id="NF008268">
    <property type="entry name" value="PRK11040.1"/>
    <property type="match status" value="1"/>
</dbReference>
<dbReference type="AlphaFoldDB" id="A0A8J3FZJ0"/>
<evidence type="ECO:0000259" key="3">
    <source>
        <dbReference type="Pfam" id="PF19289"/>
    </source>
</evidence>